<name>A0A0M2HDP1_MICTR</name>
<dbReference type="AlphaFoldDB" id="A0A0M2HDP1"/>
<organism evidence="2 3">
    <name type="scientific">Microbacterium trichothecenolyticum</name>
    <name type="common">Aureobacterium trichothecenolyticum</name>
    <dbReference type="NCBI Taxonomy" id="69370"/>
    <lineage>
        <taxon>Bacteria</taxon>
        <taxon>Bacillati</taxon>
        <taxon>Actinomycetota</taxon>
        <taxon>Actinomycetes</taxon>
        <taxon>Micrococcales</taxon>
        <taxon>Microbacteriaceae</taxon>
        <taxon>Microbacterium</taxon>
    </lineage>
</organism>
<reference evidence="2 3" key="1">
    <citation type="submission" date="2015-02" db="EMBL/GenBank/DDBJ databases">
        <title>Draft genome sequences of ten Microbacterium spp. with emphasis on heavy metal contaminated environments.</title>
        <authorList>
            <person name="Corretto E."/>
        </authorList>
    </citation>
    <scope>NUCLEOTIDE SEQUENCE [LARGE SCALE GENOMIC DNA]</scope>
    <source>
        <strain evidence="2 3">DSM 8608</strain>
    </source>
</reference>
<feature type="domain" description="Htaa" evidence="1">
    <location>
        <begin position="9"/>
        <end position="153"/>
    </location>
</feature>
<keyword evidence="3" id="KW-1185">Reference proteome</keyword>
<dbReference type="PATRIC" id="fig|69370.6.peg.2400"/>
<dbReference type="RefSeq" id="WP_045299553.1">
    <property type="nucleotide sequence ID" value="NZ_JYJA01000035.1"/>
</dbReference>
<gene>
    <name evidence="2" type="ORF">RS82_02362</name>
</gene>
<accession>A0A0M2HDP1</accession>
<evidence type="ECO:0000313" key="3">
    <source>
        <dbReference type="Proteomes" id="UP000034098"/>
    </source>
</evidence>
<dbReference type="InterPro" id="IPR007331">
    <property type="entry name" value="Htaa"/>
</dbReference>
<sequence>MIAPKVAVGTLRWRVRRSFQEYIRALPDGAMIVSEGAEATDDGAFVLPADPGASVSNDNERVFAYRGSVSFHGHSGILRVVLRDPEVRVAADGSGSVTTRSAGAAPRITVARFASSSADTQGVSIPRPRLTAAGVAWLGDVYAPGDALDPITLVGG</sequence>
<dbReference type="Pfam" id="PF04213">
    <property type="entry name" value="HtaA"/>
    <property type="match status" value="1"/>
</dbReference>
<dbReference type="OrthoDB" id="7210788at2"/>
<evidence type="ECO:0000313" key="2">
    <source>
        <dbReference type="EMBL" id="KJL42346.1"/>
    </source>
</evidence>
<evidence type="ECO:0000259" key="1">
    <source>
        <dbReference type="Pfam" id="PF04213"/>
    </source>
</evidence>
<dbReference type="Proteomes" id="UP000034098">
    <property type="component" value="Unassembled WGS sequence"/>
</dbReference>
<comment type="caution">
    <text evidence="2">The sequence shown here is derived from an EMBL/GenBank/DDBJ whole genome shotgun (WGS) entry which is preliminary data.</text>
</comment>
<proteinExistence type="predicted"/>
<protein>
    <submittedName>
        <fullName evidence="2">Htaa</fullName>
    </submittedName>
</protein>
<dbReference type="EMBL" id="JYJA01000035">
    <property type="protein sequence ID" value="KJL42346.1"/>
    <property type="molecule type" value="Genomic_DNA"/>
</dbReference>